<gene>
    <name evidence="5" type="ORF">A2703_01190</name>
</gene>
<keyword evidence="2" id="KW-0812">Transmembrane</keyword>
<dbReference type="SUPFAM" id="SSF49363">
    <property type="entry name" value="Purple acid phosphatase, N-terminal domain"/>
    <property type="match status" value="1"/>
</dbReference>
<feature type="domain" description="Bacterial Ig-like" evidence="4">
    <location>
        <begin position="298"/>
        <end position="357"/>
    </location>
</feature>
<evidence type="ECO:0000256" key="2">
    <source>
        <dbReference type="SAM" id="Phobius"/>
    </source>
</evidence>
<dbReference type="GO" id="GO:0003993">
    <property type="term" value="F:acid phosphatase activity"/>
    <property type="evidence" value="ECO:0007669"/>
    <property type="project" value="InterPro"/>
</dbReference>
<dbReference type="EMBL" id="MFAG01000041">
    <property type="protein sequence ID" value="OGD71035.1"/>
    <property type="molecule type" value="Genomic_DNA"/>
</dbReference>
<name>A0A1F5EUI2_9BACT</name>
<dbReference type="InterPro" id="IPR008963">
    <property type="entry name" value="Purple_acid_Pase-like_N"/>
</dbReference>
<dbReference type="InterPro" id="IPR044016">
    <property type="entry name" value="Big_13"/>
</dbReference>
<evidence type="ECO:0000259" key="4">
    <source>
        <dbReference type="Pfam" id="PF19077"/>
    </source>
</evidence>
<dbReference type="InterPro" id="IPR003961">
    <property type="entry name" value="FN3_dom"/>
</dbReference>
<evidence type="ECO:0000259" key="3">
    <source>
        <dbReference type="Pfam" id="PF16656"/>
    </source>
</evidence>
<dbReference type="GO" id="GO:0046872">
    <property type="term" value="F:metal ion binding"/>
    <property type="evidence" value="ECO:0007669"/>
    <property type="project" value="InterPro"/>
</dbReference>
<dbReference type="CDD" id="cd00063">
    <property type="entry name" value="FN3"/>
    <property type="match status" value="1"/>
</dbReference>
<reference evidence="5 6" key="1">
    <citation type="journal article" date="2016" name="Nat. Commun.">
        <title>Thousands of microbial genomes shed light on interconnected biogeochemical processes in an aquifer system.</title>
        <authorList>
            <person name="Anantharaman K."/>
            <person name="Brown C.T."/>
            <person name="Hug L.A."/>
            <person name="Sharon I."/>
            <person name="Castelle C.J."/>
            <person name="Probst A.J."/>
            <person name="Thomas B.C."/>
            <person name="Singh A."/>
            <person name="Wilkins M.J."/>
            <person name="Karaoz U."/>
            <person name="Brodie E.L."/>
            <person name="Williams K.H."/>
            <person name="Hubbard S.S."/>
            <person name="Banfield J.F."/>
        </authorList>
    </citation>
    <scope>NUCLEOTIDE SEQUENCE [LARGE SCALE GENOMIC DNA]</scope>
</reference>
<feature type="domain" description="Purple acid phosphatase N-terminal" evidence="3">
    <location>
        <begin position="46"/>
        <end position="138"/>
    </location>
</feature>
<feature type="transmembrane region" description="Helical" evidence="2">
    <location>
        <begin position="12"/>
        <end position="30"/>
    </location>
</feature>
<keyword evidence="2" id="KW-1133">Transmembrane helix</keyword>
<protein>
    <submittedName>
        <fullName evidence="5">Uncharacterized protein</fullName>
    </submittedName>
</protein>
<dbReference type="Gene3D" id="2.60.40.10">
    <property type="entry name" value="Immunoglobulins"/>
    <property type="match status" value="1"/>
</dbReference>
<dbReference type="Gene3D" id="2.60.40.380">
    <property type="entry name" value="Purple acid phosphatase-like, N-terminal"/>
    <property type="match status" value="1"/>
</dbReference>
<dbReference type="STRING" id="1817722.A2703_01190"/>
<organism evidence="5 6">
    <name type="scientific">Candidatus Collierbacteria bacterium RIFCSPHIGHO2_01_FULL_50_25</name>
    <dbReference type="NCBI Taxonomy" id="1817722"/>
    <lineage>
        <taxon>Bacteria</taxon>
        <taxon>Candidatus Collieribacteriota</taxon>
    </lineage>
</organism>
<evidence type="ECO:0000313" key="5">
    <source>
        <dbReference type="EMBL" id="OGD71035.1"/>
    </source>
</evidence>
<accession>A0A1F5EUI2</accession>
<dbReference type="Proteomes" id="UP000177979">
    <property type="component" value="Unassembled WGS sequence"/>
</dbReference>
<evidence type="ECO:0000313" key="6">
    <source>
        <dbReference type="Proteomes" id="UP000177979"/>
    </source>
</evidence>
<sequence>MKNNLFTKRIPTILGLLILIGGLIAGIVLVSQQQNLGIRAGPTATPKDVKISNRSNNGFTVSWTSDVAVTGYLKYSDNPTNLTLPAGDQRDQIAGSTNQYTTHYVDVTGLSADKTYYFEIGSGSQTYNDNSKPYQIRTAPTAAAPAEDVISGKIVTATGTASSGTIVYAEITGGETLSALTKTDGTWRIALSNVRNKNGDYVAYDKQQETVTIFVQAGIAGTATAITSTANANPVPEITLGKTHNFATGEISPVITDLTSGTGGGAGFATLTNLNQAPEATFSVKLLNPAAEGDRLATQTPEFLGTAPTATTIKLTLDTTGQTGLSTASATGNWSWSPPIKLSLGSHSIEVFFEEAGVDQSFRRGFTILSAAEAAAGGLPAFTATPSATPTVTATPSATPSATPTPADLAPAGVLTPTYTLLILGIGLFVSGIIWRRRILTEIND</sequence>
<dbReference type="Pfam" id="PF16656">
    <property type="entry name" value="Pur_ac_phosph_N"/>
    <property type="match status" value="1"/>
</dbReference>
<feature type="transmembrane region" description="Helical" evidence="2">
    <location>
        <begin position="414"/>
        <end position="435"/>
    </location>
</feature>
<dbReference type="InterPro" id="IPR013783">
    <property type="entry name" value="Ig-like_fold"/>
</dbReference>
<comment type="caution">
    <text evidence="5">The sequence shown here is derived from an EMBL/GenBank/DDBJ whole genome shotgun (WGS) entry which is preliminary data.</text>
</comment>
<dbReference type="InterPro" id="IPR015914">
    <property type="entry name" value="PAPs_N"/>
</dbReference>
<keyword evidence="2" id="KW-0472">Membrane</keyword>
<evidence type="ECO:0000256" key="1">
    <source>
        <dbReference type="SAM" id="MobiDB-lite"/>
    </source>
</evidence>
<dbReference type="Pfam" id="PF19077">
    <property type="entry name" value="Big_13"/>
    <property type="match status" value="1"/>
</dbReference>
<proteinExistence type="predicted"/>
<dbReference type="AlphaFoldDB" id="A0A1F5EUI2"/>
<feature type="region of interest" description="Disordered" evidence="1">
    <location>
        <begin position="386"/>
        <end position="405"/>
    </location>
</feature>